<sequence length="117" mass="13827">MLLCKVFKVLPTFTLAKIQELKDLEEEVKRNQSLKSLLLSPSGDFVISYYRNKIAVFEFKSKMVELYFSSSSYERCTYFIFGLVKFYDKLRSDEESFEIVMIPLDEGRYPQGRVVYD</sequence>
<keyword evidence="1" id="KW-0560">Oxidoreductase</keyword>
<dbReference type="InterPro" id="IPR052259">
    <property type="entry name" value="Nucleoredoxin-like"/>
</dbReference>
<evidence type="ECO:0000256" key="1">
    <source>
        <dbReference type="ARBA" id="ARBA00023002"/>
    </source>
</evidence>
<keyword evidence="4" id="KW-1185">Reference proteome</keyword>
<organism evidence="3 4">
    <name type="scientific">Arachis hypogaea</name>
    <name type="common">Peanut</name>
    <dbReference type="NCBI Taxonomy" id="3818"/>
    <lineage>
        <taxon>Eukaryota</taxon>
        <taxon>Viridiplantae</taxon>
        <taxon>Streptophyta</taxon>
        <taxon>Embryophyta</taxon>
        <taxon>Tracheophyta</taxon>
        <taxon>Spermatophyta</taxon>
        <taxon>Magnoliopsida</taxon>
        <taxon>eudicotyledons</taxon>
        <taxon>Gunneridae</taxon>
        <taxon>Pentapetalae</taxon>
        <taxon>rosids</taxon>
        <taxon>fabids</taxon>
        <taxon>Fabales</taxon>
        <taxon>Fabaceae</taxon>
        <taxon>Papilionoideae</taxon>
        <taxon>50 kb inversion clade</taxon>
        <taxon>dalbergioids sensu lato</taxon>
        <taxon>Dalbergieae</taxon>
        <taxon>Pterocarpus clade</taxon>
        <taxon>Arachis</taxon>
    </lineage>
</organism>
<reference evidence="3 4" key="1">
    <citation type="submission" date="2019-01" db="EMBL/GenBank/DDBJ databases">
        <title>Sequencing of cultivated peanut Arachis hypogaea provides insights into genome evolution and oil improvement.</title>
        <authorList>
            <person name="Chen X."/>
        </authorList>
    </citation>
    <scope>NUCLEOTIDE SEQUENCE [LARGE SCALE GENOMIC DNA]</scope>
    <source>
        <strain evidence="4">cv. Fuhuasheng</strain>
        <tissue evidence="3">Leaves</tissue>
    </source>
</reference>
<dbReference type="EMBL" id="SDMP01000001">
    <property type="protein sequence ID" value="RYR79356.1"/>
    <property type="molecule type" value="Genomic_DNA"/>
</dbReference>
<protein>
    <submittedName>
        <fullName evidence="3">Uncharacterized protein</fullName>
    </submittedName>
</protein>
<evidence type="ECO:0000256" key="2">
    <source>
        <dbReference type="ARBA" id="ARBA00023027"/>
    </source>
</evidence>
<dbReference type="Gene3D" id="3.40.30.10">
    <property type="entry name" value="Glutaredoxin"/>
    <property type="match status" value="1"/>
</dbReference>
<name>A0A445EVG5_ARAHY</name>
<dbReference type="PANTHER" id="PTHR13871:SF96">
    <property type="entry name" value="THIOREDOXIN DOMAIN-CONTAINING PROTEIN"/>
    <property type="match status" value="1"/>
</dbReference>
<gene>
    <name evidence="3" type="ORF">Ahy_A01g004181</name>
</gene>
<keyword evidence="2" id="KW-0520">NAD</keyword>
<comment type="caution">
    <text evidence="3">The sequence shown here is derived from an EMBL/GenBank/DDBJ whole genome shotgun (WGS) entry which is preliminary data.</text>
</comment>
<evidence type="ECO:0000313" key="4">
    <source>
        <dbReference type="Proteomes" id="UP000289738"/>
    </source>
</evidence>
<dbReference type="Proteomes" id="UP000289738">
    <property type="component" value="Chromosome A01"/>
</dbReference>
<accession>A0A445EVG5</accession>
<proteinExistence type="predicted"/>
<dbReference type="GO" id="GO:0016491">
    <property type="term" value="F:oxidoreductase activity"/>
    <property type="evidence" value="ECO:0007669"/>
    <property type="project" value="UniProtKB-KW"/>
</dbReference>
<dbReference type="PANTHER" id="PTHR13871">
    <property type="entry name" value="THIOREDOXIN"/>
    <property type="match status" value="1"/>
</dbReference>
<dbReference type="AlphaFoldDB" id="A0A445EVG5"/>
<evidence type="ECO:0000313" key="3">
    <source>
        <dbReference type="EMBL" id="RYR79356.1"/>
    </source>
</evidence>
<dbReference type="STRING" id="3818.A0A445EVG5"/>